<dbReference type="EMBL" id="FR695877">
    <property type="protein sequence ID" value="CBX31268.1"/>
    <property type="molecule type" value="Genomic_DNA"/>
</dbReference>
<protein>
    <submittedName>
        <fullName evidence="2">Uncharacterized protein</fullName>
    </submittedName>
</protein>
<sequence>MKKSRMKFSRKGQIVDDILNGINRGVLYSLSFEQLAEIQKAIEDNLPKKKKHSIDLHFTIPMFFKRIYFILSAGPDIRGNKKVDQDIIDQRAKTMPRDVVIVVAGLFCLSAFIGTIIYKIIQVLAARL</sequence>
<evidence type="ECO:0000313" key="2">
    <source>
        <dbReference type="EMBL" id="CBX31268.1"/>
    </source>
</evidence>
<dbReference type="AlphaFoldDB" id="E1YJ14"/>
<proteinExistence type="predicted"/>
<keyword evidence="1" id="KW-0812">Transmembrane</keyword>
<keyword evidence="1" id="KW-0472">Membrane</keyword>
<organism evidence="2">
    <name type="scientific">uncultured Desulfobacterium sp</name>
    <dbReference type="NCBI Taxonomy" id="201089"/>
    <lineage>
        <taxon>Bacteria</taxon>
        <taxon>Pseudomonadati</taxon>
        <taxon>Thermodesulfobacteriota</taxon>
        <taxon>Desulfobacteria</taxon>
        <taxon>Desulfobacterales</taxon>
        <taxon>Desulfobacteriaceae</taxon>
        <taxon>Desulfobacterium</taxon>
        <taxon>environmental samples</taxon>
    </lineage>
</organism>
<keyword evidence="1" id="KW-1133">Transmembrane helix</keyword>
<gene>
    <name evidence="2" type="ORF">N47_E47800</name>
</gene>
<accession>E1YJ14</accession>
<name>E1YJ14_9BACT</name>
<reference evidence="2" key="1">
    <citation type="journal article" date="2011" name="Environ. Microbiol.">
        <title>Genomic insights into the metabolic potential of the polycyclic aromatic hydrocarbon degrading sulfate-reducing Deltaproteobacterium N47.</title>
        <authorList>
            <person name="Bergmann F."/>
            <person name="Selesi D."/>
            <person name="Weinmaier T."/>
            <person name="Tischler P."/>
            <person name="Rattei T."/>
            <person name="Meckenstock R.U."/>
        </authorList>
    </citation>
    <scope>NUCLEOTIDE SEQUENCE</scope>
</reference>
<feature type="transmembrane region" description="Helical" evidence="1">
    <location>
        <begin position="99"/>
        <end position="121"/>
    </location>
</feature>
<evidence type="ECO:0000256" key="1">
    <source>
        <dbReference type="SAM" id="Phobius"/>
    </source>
</evidence>